<proteinExistence type="predicted"/>
<evidence type="ECO:0000256" key="1">
    <source>
        <dbReference type="SAM" id="MobiDB-lite"/>
    </source>
</evidence>
<evidence type="ECO:0008006" key="4">
    <source>
        <dbReference type="Google" id="ProtNLM"/>
    </source>
</evidence>
<dbReference type="EMBL" id="CP073100">
    <property type="protein sequence ID" value="QUE49659.1"/>
    <property type="molecule type" value="Genomic_DNA"/>
</dbReference>
<feature type="region of interest" description="Disordered" evidence="1">
    <location>
        <begin position="1"/>
        <end position="24"/>
    </location>
</feature>
<evidence type="ECO:0000313" key="3">
    <source>
        <dbReference type="Proteomes" id="UP000676169"/>
    </source>
</evidence>
<dbReference type="KEGG" id="lamb:KBB96_12335"/>
<dbReference type="AlphaFoldDB" id="A0A975G5V6"/>
<evidence type="ECO:0000313" key="2">
    <source>
        <dbReference type="EMBL" id="QUE49659.1"/>
    </source>
</evidence>
<sequence>MTAASLRAQNPAPAPAAPAPGENVVKADPVPADLGASAKAAVEKLCTEVVAGRYQIAIDRMYPQWKERMAKRAGGMENLNAQLAQAPILLQKNGVTLLSSKPEGAPQIFQVAPGKRIEKVGGSDVAVMGYTKWLVIVPTVTRFKISKTGASTMAESTSFQVAVSDKGKYDWTFIDGSSATLADLRSLFFSLPVDLQLPKIGGGEIGGERK</sequence>
<dbReference type="RefSeq" id="WP_211629748.1">
    <property type="nucleotide sequence ID" value="NZ_CP073100.1"/>
</dbReference>
<reference evidence="2" key="1">
    <citation type="submission" date="2021-04" db="EMBL/GenBank/DDBJ databases">
        <title>Luteolibacter sp. 32A isolated from the skin of an Anderson's salamander (Ambystoma andersonii).</title>
        <authorList>
            <person name="Spergser J."/>
            <person name="Busse H.-J."/>
        </authorList>
    </citation>
    <scope>NUCLEOTIDE SEQUENCE</scope>
    <source>
        <strain evidence="2">32A</strain>
    </source>
</reference>
<keyword evidence="3" id="KW-1185">Reference proteome</keyword>
<protein>
    <recommendedName>
        <fullName evidence="4">DUF2939 domain-containing protein</fullName>
    </recommendedName>
</protein>
<gene>
    <name evidence="2" type="ORF">KBB96_12335</name>
</gene>
<organism evidence="2 3">
    <name type="scientific">Luteolibacter ambystomatis</name>
    <dbReference type="NCBI Taxonomy" id="2824561"/>
    <lineage>
        <taxon>Bacteria</taxon>
        <taxon>Pseudomonadati</taxon>
        <taxon>Verrucomicrobiota</taxon>
        <taxon>Verrucomicrobiia</taxon>
        <taxon>Verrucomicrobiales</taxon>
        <taxon>Verrucomicrobiaceae</taxon>
        <taxon>Luteolibacter</taxon>
    </lineage>
</organism>
<dbReference type="Proteomes" id="UP000676169">
    <property type="component" value="Chromosome"/>
</dbReference>
<accession>A0A975G5V6</accession>
<name>A0A975G5V6_9BACT</name>